<feature type="region of interest" description="Disordered" evidence="1">
    <location>
        <begin position="220"/>
        <end position="525"/>
    </location>
</feature>
<name>A0ABM5F001_9SAUR</name>
<dbReference type="RefSeq" id="XP_072838732.1">
    <property type="nucleotide sequence ID" value="XM_072982631.1"/>
</dbReference>
<keyword evidence="2" id="KW-0732">Signal</keyword>
<feature type="compositionally biased region" description="Basic and acidic residues" evidence="1">
    <location>
        <begin position="699"/>
        <end position="721"/>
    </location>
</feature>
<feature type="compositionally biased region" description="Basic residues" evidence="1">
    <location>
        <begin position="653"/>
        <end position="666"/>
    </location>
</feature>
<protein>
    <submittedName>
        <fullName evidence="4">Uncharacterized protein isoform X1</fullName>
    </submittedName>
</protein>
<feature type="compositionally biased region" description="Basic and acidic residues" evidence="1">
    <location>
        <begin position="359"/>
        <end position="376"/>
    </location>
</feature>
<feature type="compositionally biased region" description="Basic and acidic residues" evidence="1">
    <location>
        <begin position="488"/>
        <end position="498"/>
    </location>
</feature>
<feature type="compositionally biased region" description="Basic and acidic residues" evidence="1">
    <location>
        <begin position="1088"/>
        <end position="1100"/>
    </location>
</feature>
<evidence type="ECO:0000256" key="1">
    <source>
        <dbReference type="SAM" id="MobiDB-lite"/>
    </source>
</evidence>
<feature type="signal peptide" evidence="2">
    <location>
        <begin position="1"/>
        <end position="26"/>
    </location>
</feature>
<feature type="compositionally biased region" description="Basic and acidic residues" evidence="1">
    <location>
        <begin position="120"/>
        <end position="131"/>
    </location>
</feature>
<gene>
    <name evidence="4" type="primary">LOC140702537</name>
</gene>
<feature type="region of interest" description="Disordered" evidence="1">
    <location>
        <begin position="766"/>
        <end position="853"/>
    </location>
</feature>
<evidence type="ECO:0000313" key="4">
    <source>
        <dbReference type="RefSeq" id="XP_072838732.1"/>
    </source>
</evidence>
<feature type="chain" id="PRO_5046136475" evidence="2">
    <location>
        <begin position="27"/>
        <end position="1246"/>
    </location>
</feature>
<feature type="region of interest" description="Disordered" evidence="1">
    <location>
        <begin position="867"/>
        <end position="1136"/>
    </location>
</feature>
<dbReference type="GeneID" id="140702537"/>
<feature type="compositionally biased region" description="Basic residues" evidence="1">
    <location>
        <begin position="514"/>
        <end position="523"/>
    </location>
</feature>
<dbReference type="Proteomes" id="UP001652642">
    <property type="component" value="Chromosome 13"/>
</dbReference>
<keyword evidence="3" id="KW-1185">Reference proteome</keyword>
<feature type="compositionally biased region" description="Basic and acidic residues" evidence="1">
    <location>
        <begin position="1055"/>
        <end position="1066"/>
    </location>
</feature>
<feature type="region of interest" description="Disordered" evidence="1">
    <location>
        <begin position="560"/>
        <end position="753"/>
    </location>
</feature>
<feature type="compositionally biased region" description="Basic and acidic residues" evidence="1">
    <location>
        <begin position="803"/>
        <end position="825"/>
    </location>
</feature>
<evidence type="ECO:0000313" key="3">
    <source>
        <dbReference type="Proteomes" id="UP001652642"/>
    </source>
</evidence>
<feature type="compositionally biased region" description="Basic and acidic residues" evidence="1">
    <location>
        <begin position="464"/>
        <end position="474"/>
    </location>
</feature>
<organism evidence="3 4">
    <name type="scientific">Pogona vitticeps</name>
    <name type="common">central bearded dragon</name>
    <dbReference type="NCBI Taxonomy" id="103695"/>
    <lineage>
        <taxon>Eukaryota</taxon>
        <taxon>Metazoa</taxon>
        <taxon>Chordata</taxon>
        <taxon>Craniata</taxon>
        <taxon>Vertebrata</taxon>
        <taxon>Euteleostomi</taxon>
        <taxon>Lepidosauria</taxon>
        <taxon>Squamata</taxon>
        <taxon>Bifurcata</taxon>
        <taxon>Unidentata</taxon>
        <taxon>Episquamata</taxon>
        <taxon>Toxicofera</taxon>
        <taxon>Iguania</taxon>
        <taxon>Acrodonta</taxon>
        <taxon>Agamidae</taxon>
        <taxon>Amphibolurinae</taxon>
        <taxon>Pogona</taxon>
    </lineage>
</organism>
<proteinExistence type="predicted"/>
<feature type="compositionally biased region" description="Basic and acidic residues" evidence="1">
    <location>
        <begin position="898"/>
        <end position="920"/>
    </location>
</feature>
<feature type="compositionally biased region" description="Basic and acidic residues" evidence="1">
    <location>
        <begin position="993"/>
        <end position="1015"/>
    </location>
</feature>
<feature type="region of interest" description="Disordered" evidence="1">
    <location>
        <begin position="111"/>
        <end position="138"/>
    </location>
</feature>
<feature type="compositionally biased region" description="Basic and acidic residues" evidence="1">
    <location>
        <begin position="251"/>
        <end position="270"/>
    </location>
</feature>
<feature type="compositionally biased region" description="Basic and acidic residues" evidence="1">
    <location>
        <begin position="295"/>
        <end position="310"/>
    </location>
</feature>
<feature type="compositionally biased region" description="Basic and acidic residues" evidence="1">
    <location>
        <begin position="960"/>
        <end position="971"/>
    </location>
</feature>
<evidence type="ECO:0000256" key="2">
    <source>
        <dbReference type="SAM" id="SignalP"/>
    </source>
</evidence>
<sequence>MADATRFAYLIVILGSLLLNEDPGQAPELQSRDLGDLFASLEEEQPWRDSDWDANAQPVLEASPPWRFLNTFLPPESGASCLSRRLLLACLSGLLRVFLLLGNWLASRRAPDRQPQAEVESNREPDQHGEGRLPLARPSSSCNAVAVPASASTSGECLISGFDSYELPWKRQRHIPEGQMAEITFPAAVETRDPKGGVFEGEAHTQSLPFLILKHRGENVLPASPSSEKPPELPPPPEEPVEALVQPLELPGKDEAAAGPPDEERGREEAGGLQLELAGTPRCMPPPASEEREDAEALKQPREPPRRGEAEETQPQRDSSSSGVLPRFLHTLGGGAAAAGGAEEETGGASTSGGAAPGAKEDRSPEARFQRPEIEGQLRCALLPASPEEGREASAPGRKRGREEAGGLQLELAGTPRCMPPTPSNENEGAEAPGSGRHERKRLGLQDSPAALPSSEAHKKWKCARPETERDRPFRQGAPPPFVQEKVGAADETRGGCRRERRGRGAPQPSTNQRRAKGRRVRPGPRSGCIPWASLCLVWVKTKAKRGVNRLVDHLRRRHRAAPHDDLDPHPAAGGRSAPCPRDRVGQSFYTIRSPVDEARARVERADIQPMDRRGAESGRGFTGRGHPQPSSDQRGGEVAQGRARPNVDSFAKRMRALLWRQRRVPPRNNLDSHPAAGGRSAPRPRDRVGQSFYTIRSPVDEARARVERADIQPMDRRGAESGRGFTGRGHPQPSSDQRGGEVAQGQPSPNVDSFAKRMMALLRRRRRVPPPNNLDPHPAAGGRSTPRPRDRVGQPFYTIRNPVDEARARFKRADIQPMDRRGVESGRGFTGRGHPQPSSDQRGGEVAQGQASPNVDSFANRLMAPRDALDPHPSAGGQSAPRPRDRVGQSFYSIRSPVDEARARVERADIQPADRRGAESGRGFTGRGHPQPSSDQRGGEVAQGQPSPNVDSFANRLMAPRDDLDPHPADGGRSAPHPRDRVGQSFYSIRSPVDEARARVERADIQPADRRGAESGRGFTGRGHPQPSSDQRGGEVAQGQPSPNVDSFANRLMAPRDDLDPHPADGGRSAPHPRDLVGQSFYSIRSPVDEARARVERADIQPVDARGAESRRGVTGRGQPQPSSDQRGGEVEQGRASPEWDLFVNLVMAPHNDLHPHPAAGGQGGEVAQGPASLDMDLFVDLLMAPHDALDPHPAAGGQEGEVAQGQAEPEMDPFAMGIRHWNLAEWEFIRVNGIRRVNALRDHN</sequence>
<reference evidence="4" key="1">
    <citation type="submission" date="2025-08" db="UniProtKB">
        <authorList>
            <consortium name="RefSeq"/>
        </authorList>
    </citation>
    <scope>IDENTIFICATION</scope>
</reference>
<feature type="compositionally biased region" description="Low complexity" evidence="1">
    <location>
        <begin position="347"/>
        <end position="358"/>
    </location>
</feature>
<accession>A0ABM5F001</accession>
<feature type="compositionally biased region" description="Basic and acidic residues" evidence="1">
    <location>
        <begin position="595"/>
        <end position="617"/>
    </location>
</feature>